<name>A0A9X9WS10_9PROT</name>
<dbReference type="RefSeq" id="WP_211860316.1">
    <property type="nucleotide sequence ID" value="NZ_JAAEDM010000003.1"/>
</dbReference>
<gene>
    <name evidence="1" type="ORF">GXW76_02025</name>
</gene>
<accession>A0A9X9WS10</accession>
<sequence length="121" mass="13422">MHDRLTHPAASAAAPLPDTVLPLGAAPFIAWAINALPGDRAIYWQGHIARDAWPVMGRLRPRDCRALTETARLALRLAEDGYLRLVQHRLGTHDYAYVAIARRMSPARRARRLTLPIAEAA</sequence>
<proteinExistence type="predicted"/>
<dbReference type="Proteomes" id="UP001138751">
    <property type="component" value="Unassembled WGS sequence"/>
</dbReference>
<dbReference type="EMBL" id="JAAEDM010000003">
    <property type="protein sequence ID" value="MBR0669939.1"/>
    <property type="molecule type" value="Genomic_DNA"/>
</dbReference>
<keyword evidence="2" id="KW-1185">Reference proteome</keyword>
<reference evidence="1" key="1">
    <citation type="submission" date="2020-01" db="EMBL/GenBank/DDBJ databases">
        <authorList>
            <person name="Rat A."/>
        </authorList>
    </citation>
    <scope>NUCLEOTIDE SEQUENCE</scope>
    <source>
        <strain evidence="1">LMG 31231</strain>
    </source>
</reference>
<dbReference type="AlphaFoldDB" id="A0A9X9WS10"/>
<reference evidence="1" key="2">
    <citation type="journal article" date="2021" name="Syst. Appl. Microbiol.">
        <title>Roseomonas hellenica sp. nov., isolated from roots of wild-growing Alkanna tinctoria.</title>
        <authorList>
            <person name="Rat A."/>
            <person name="Naranjo H.D."/>
            <person name="Lebbe L."/>
            <person name="Cnockaert M."/>
            <person name="Krigas N."/>
            <person name="Grigoriadou K."/>
            <person name="Maloupa E."/>
            <person name="Willems A."/>
        </authorList>
    </citation>
    <scope>NUCLEOTIDE SEQUENCE</scope>
    <source>
        <strain evidence="1">LMG 31231</strain>
    </source>
</reference>
<evidence type="ECO:0000313" key="2">
    <source>
        <dbReference type="Proteomes" id="UP001138751"/>
    </source>
</evidence>
<evidence type="ECO:0000313" key="1">
    <source>
        <dbReference type="EMBL" id="MBR0669939.1"/>
    </source>
</evidence>
<organism evidence="1 2">
    <name type="scientific">Neoroseomonas soli</name>
    <dbReference type="NCBI Taxonomy" id="1081025"/>
    <lineage>
        <taxon>Bacteria</taxon>
        <taxon>Pseudomonadati</taxon>
        <taxon>Pseudomonadota</taxon>
        <taxon>Alphaproteobacteria</taxon>
        <taxon>Acetobacterales</taxon>
        <taxon>Acetobacteraceae</taxon>
        <taxon>Neoroseomonas</taxon>
    </lineage>
</organism>
<protein>
    <submittedName>
        <fullName evidence="1">Uncharacterized protein</fullName>
    </submittedName>
</protein>
<comment type="caution">
    <text evidence="1">The sequence shown here is derived from an EMBL/GenBank/DDBJ whole genome shotgun (WGS) entry which is preliminary data.</text>
</comment>